<keyword evidence="2" id="KW-0472">Membrane</keyword>
<feature type="region of interest" description="Disordered" evidence="1">
    <location>
        <begin position="123"/>
        <end position="147"/>
    </location>
</feature>
<reference evidence="3" key="1">
    <citation type="submission" date="2022-08" db="EMBL/GenBank/DDBJ databases">
        <authorList>
            <person name="Tistechok S."/>
            <person name="Samborskyy M."/>
            <person name="Roman I."/>
        </authorList>
    </citation>
    <scope>NUCLEOTIDE SEQUENCE</scope>
    <source>
        <strain evidence="3">DSM 103496</strain>
    </source>
</reference>
<keyword evidence="2" id="KW-1133">Transmembrane helix</keyword>
<comment type="caution">
    <text evidence="3">The sequence shown here is derived from an EMBL/GenBank/DDBJ whole genome shotgun (WGS) entry which is preliminary data.</text>
</comment>
<dbReference type="EMBL" id="JANYMP010000051">
    <property type="protein sequence ID" value="MCS7484645.1"/>
    <property type="molecule type" value="Genomic_DNA"/>
</dbReference>
<dbReference type="Proteomes" id="UP001141259">
    <property type="component" value="Unassembled WGS sequence"/>
</dbReference>
<evidence type="ECO:0000256" key="2">
    <source>
        <dbReference type="SAM" id="Phobius"/>
    </source>
</evidence>
<feature type="transmembrane region" description="Helical" evidence="2">
    <location>
        <begin position="96"/>
        <end position="116"/>
    </location>
</feature>
<feature type="transmembrane region" description="Helical" evidence="2">
    <location>
        <begin position="69"/>
        <end position="90"/>
    </location>
</feature>
<organism evidence="3 4">
    <name type="scientific">Umezawaea endophytica</name>
    <dbReference type="NCBI Taxonomy" id="1654476"/>
    <lineage>
        <taxon>Bacteria</taxon>
        <taxon>Bacillati</taxon>
        <taxon>Actinomycetota</taxon>
        <taxon>Actinomycetes</taxon>
        <taxon>Pseudonocardiales</taxon>
        <taxon>Pseudonocardiaceae</taxon>
        <taxon>Umezawaea</taxon>
    </lineage>
</organism>
<feature type="transmembrane region" description="Helical" evidence="2">
    <location>
        <begin position="12"/>
        <end position="33"/>
    </location>
</feature>
<proteinExistence type="predicted"/>
<keyword evidence="2" id="KW-0812">Transmembrane</keyword>
<evidence type="ECO:0000256" key="1">
    <source>
        <dbReference type="SAM" id="MobiDB-lite"/>
    </source>
</evidence>
<evidence type="ECO:0000313" key="3">
    <source>
        <dbReference type="EMBL" id="MCS7484645.1"/>
    </source>
</evidence>
<name>A0A9X2VXC4_9PSEU</name>
<protein>
    <submittedName>
        <fullName evidence="3">Uncharacterized protein</fullName>
    </submittedName>
</protein>
<accession>A0A9X2VXC4</accession>
<dbReference type="RefSeq" id="WP_259630091.1">
    <property type="nucleotide sequence ID" value="NZ_JANYMP010000051.1"/>
</dbReference>
<dbReference type="AlphaFoldDB" id="A0A9X2VXC4"/>
<evidence type="ECO:0000313" key="4">
    <source>
        <dbReference type="Proteomes" id="UP001141259"/>
    </source>
</evidence>
<gene>
    <name evidence="3" type="ORF">NZH93_48125</name>
</gene>
<sequence>MDQPPLTHDHEPLGLAPGGSLVVSLALALWLAYKAARAFVVWLDHHSTDHPTQEETPMTDPRPRPLRTAASWIGGTLALVSGLVGAGVLTDTQGSATAAVINAVLVLLGTFGVVIATEHKVTPVSDPRDTDGTPLIPAPEPMPFGFK</sequence>
<feature type="compositionally biased region" description="Pro residues" evidence="1">
    <location>
        <begin position="136"/>
        <end position="147"/>
    </location>
</feature>
<keyword evidence="4" id="KW-1185">Reference proteome</keyword>